<comment type="caution">
    <text evidence="3">The sequence shown here is derived from an EMBL/GenBank/DDBJ whole genome shotgun (WGS) entry which is preliminary data.</text>
</comment>
<dbReference type="InterPro" id="IPR043143">
    <property type="entry name" value="Mal/L-sulf/L-lact_DH-like_NADP"/>
</dbReference>
<dbReference type="OrthoDB" id="9769447at2"/>
<keyword evidence="2" id="KW-0560">Oxidoreductase</keyword>
<dbReference type="SUPFAM" id="SSF89733">
    <property type="entry name" value="L-sulfolactate dehydrogenase-like"/>
    <property type="match status" value="1"/>
</dbReference>
<gene>
    <name evidence="3" type="ORF">E1757_31235</name>
</gene>
<evidence type="ECO:0000256" key="1">
    <source>
        <dbReference type="ARBA" id="ARBA00006056"/>
    </source>
</evidence>
<sequence>MTKVFTNRLERFTQQLLKAAGLNDSNAATVTDVFMRATLRDVGHHDIYELPGRIDGLLSGKVKANPEISLIHSFGALENYEGDQGLGELCASFVMKRAEQLAERFGIGLCSIRNTHHILASAPYVEASAEKGYIGYIITRGAPTMGAPGRKEKVIGTSPMGYAVPTDKGYPLMFDACLAYTSNGVLAEKIQAGERVPIGWGLDAEGNPTDDPAAIAKGTRLPMGGHKGFGLTLLGEVLTGILSEGQIVDEPQSGTGVIGVPSHTALCIKADGLFGADTFKRRVSEIIDRMERRASGLQVPGQGSHTRKMKIICEGAIDLKEELVNKLNERARSLQLETLA</sequence>
<dbReference type="Pfam" id="PF02615">
    <property type="entry name" value="Ldh_2"/>
    <property type="match status" value="1"/>
</dbReference>
<keyword evidence="4" id="KW-1185">Reference proteome</keyword>
<proteinExistence type="inferred from homology"/>
<protein>
    <submittedName>
        <fullName evidence="3">Ldh family oxidoreductase</fullName>
    </submittedName>
</protein>
<dbReference type="InterPro" id="IPR003767">
    <property type="entry name" value="Malate/L-lactate_DH-like"/>
</dbReference>
<dbReference type="Gene3D" id="3.30.1370.60">
    <property type="entry name" value="Hypothetical oxidoreductase yiak, domain 2"/>
    <property type="match status" value="1"/>
</dbReference>
<dbReference type="AlphaFoldDB" id="A0A4R5KBC3"/>
<dbReference type="GO" id="GO:0016491">
    <property type="term" value="F:oxidoreductase activity"/>
    <property type="evidence" value="ECO:0007669"/>
    <property type="project" value="UniProtKB-KW"/>
</dbReference>
<reference evidence="3 4" key="1">
    <citation type="submission" date="2019-03" db="EMBL/GenBank/DDBJ databases">
        <title>This is whole genome sequence of Paenibacillus sp MS74 strain.</title>
        <authorList>
            <person name="Trinh H.N."/>
        </authorList>
    </citation>
    <scope>NUCLEOTIDE SEQUENCE [LARGE SCALE GENOMIC DNA]</scope>
    <source>
        <strain evidence="3 4">MS74</strain>
    </source>
</reference>
<accession>A0A4R5KBC3</accession>
<dbReference type="Gene3D" id="1.10.1530.10">
    <property type="match status" value="1"/>
</dbReference>
<evidence type="ECO:0000313" key="3">
    <source>
        <dbReference type="EMBL" id="TDF91818.1"/>
    </source>
</evidence>
<dbReference type="PANTHER" id="PTHR11091:SF0">
    <property type="entry name" value="MALATE DEHYDROGENASE"/>
    <property type="match status" value="1"/>
</dbReference>
<dbReference type="InterPro" id="IPR043144">
    <property type="entry name" value="Mal/L-sulf/L-lact_DH-like_ah"/>
</dbReference>
<dbReference type="RefSeq" id="WP_133235703.1">
    <property type="nucleotide sequence ID" value="NZ_SMRT01000024.1"/>
</dbReference>
<evidence type="ECO:0000313" key="4">
    <source>
        <dbReference type="Proteomes" id="UP000295636"/>
    </source>
</evidence>
<evidence type="ECO:0000256" key="2">
    <source>
        <dbReference type="ARBA" id="ARBA00023002"/>
    </source>
</evidence>
<dbReference type="PANTHER" id="PTHR11091">
    <property type="entry name" value="OXIDOREDUCTASE-RELATED"/>
    <property type="match status" value="1"/>
</dbReference>
<dbReference type="EMBL" id="SMRT01000024">
    <property type="protein sequence ID" value="TDF91818.1"/>
    <property type="molecule type" value="Genomic_DNA"/>
</dbReference>
<comment type="similarity">
    <text evidence="1">Belongs to the LDH2/MDH2 oxidoreductase family.</text>
</comment>
<dbReference type="Proteomes" id="UP000295636">
    <property type="component" value="Unassembled WGS sequence"/>
</dbReference>
<dbReference type="InterPro" id="IPR036111">
    <property type="entry name" value="Mal/L-sulfo/L-lacto_DH-like_sf"/>
</dbReference>
<name>A0A4R5KBC3_9BACL</name>
<organism evidence="3 4">
    <name type="scientific">Paenibacillus piri</name>
    <dbReference type="NCBI Taxonomy" id="2547395"/>
    <lineage>
        <taxon>Bacteria</taxon>
        <taxon>Bacillati</taxon>
        <taxon>Bacillota</taxon>
        <taxon>Bacilli</taxon>
        <taxon>Bacillales</taxon>
        <taxon>Paenibacillaceae</taxon>
        <taxon>Paenibacillus</taxon>
    </lineage>
</organism>